<dbReference type="InterPro" id="IPR051326">
    <property type="entry name" value="Kynurenine-oxoglutarate_AT"/>
</dbReference>
<reference evidence="7 8" key="1">
    <citation type="submission" date="2019-06" db="EMBL/GenBank/DDBJ databases">
        <authorList>
            <person name="Meng X."/>
        </authorList>
    </citation>
    <scope>NUCLEOTIDE SEQUENCE [LARGE SCALE GENOMIC DNA]</scope>
    <source>
        <strain evidence="7 8">M625</strain>
    </source>
</reference>
<dbReference type="PANTHER" id="PTHR43807">
    <property type="entry name" value="FI04487P"/>
    <property type="match status" value="1"/>
</dbReference>
<dbReference type="RefSeq" id="WP_140595228.1">
    <property type="nucleotide sequence ID" value="NZ_VFWZ01000006.1"/>
</dbReference>
<dbReference type="CDD" id="cd00609">
    <property type="entry name" value="AAT_like"/>
    <property type="match status" value="1"/>
</dbReference>
<dbReference type="GO" id="GO:0016212">
    <property type="term" value="F:kynurenine-oxoglutarate transaminase activity"/>
    <property type="evidence" value="ECO:0007669"/>
    <property type="project" value="TreeGrafter"/>
</dbReference>
<dbReference type="GO" id="GO:0030170">
    <property type="term" value="F:pyridoxal phosphate binding"/>
    <property type="evidence" value="ECO:0007669"/>
    <property type="project" value="InterPro"/>
</dbReference>
<protein>
    <submittedName>
        <fullName evidence="7">Aminotransferase class I/II-fold pyridoxal phosphate-dependent enzyme</fullName>
    </submittedName>
</protein>
<dbReference type="Pfam" id="PF00155">
    <property type="entry name" value="Aminotran_1_2"/>
    <property type="match status" value="1"/>
</dbReference>
<dbReference type="Proteomes" id="UP000315540">
    <property type="component" value="Unassembled WGS sequence"/>
</dbReference>
<dbReference type="EMBL" id="VFWZ01000006">
    <property type="protein sequence ID" value="TPN83920.1"/>
    <property type="molecule type" value="Genomic_DNA"/>
</dbReference>
<evidence type="ECO:0000256" key="4">
    <source>
        <dbReference type="ARBA" id="ARBA00022679"/>
    </source>
</evidence>
<name>A0A504JBH5_9FLAO</name>
<dbReference type="AlphaFoldDB" id="A0A504JBH5"/>
<keyword evidence="5" id="KW-0663">Pyridoxal phosphate</keyword>
<dbReference type="NCBIfam" id="NF009079">
    <property type="entry name" value="PRK12414.1"/>
    <property type="match status" value="1"/>
</dbReference>
<dbReference type="InterPro" id="IPR015422">
    <property type="entry name" value="PyrdxlP-dep_Trfase_small"/>
</dbReference>
<dbReference type="FunFam" id="3.40.640.10:FF:000033">
    <property type="entry name" value="Aspartate aminotransferase"/>
    <property type="match status" value="1"/>
</dbReference>
<evidence type="ECO:0000313" key="8">
    <source>
        <dbReference type="Proteomes" id="UP000315540"/>
    </source>
</evidence>
<evidence type="ECO:0000256" key="1">
    <source>
        <dbReference type="ARBA" id="ARBA00001933"/>
    </source>
</evidence>
<dbReference type="InterPro" id="IPR015421">
    <property type="entry name" value="PyrdxlP-dep_Trfase_major"/>
</dbReference>
<comment type="cofactor">
    <cofactor evidence="1">
        <name>pyridoxal 5'-phosphate</name>
        <dbReference type="ChEBI" id="CHEBI:597326"/>
    </cofactor>
</comment>
<dbReference type="Gene3D" id="3.90.1150.10">
    <property type="entry name" value="Aspartate Aminotransferase, domain 1"/>
    <property type="match status" value="1"/>
</dbReference>
<evidence type="ECO:0000256" key="3">
    <source>
        <dbReference type="ARBA" id="ARBA00022576"/>
    </source>
</evidence>
<dbReference type="InterPro" id="IPR015424">
    <property type="entry name" value="PyrdxlP-dep_Trfase"/>
</dbReference>
<evidence type="ECO:0000256" key="5">
    <source>
        <dbReference type="ARBA" id="ARBA00022898"/>
    </source>
</evidence>
<keyword evidence="3 7" id="KW-0032">Aminotransferase</keyword>
<keyword evidence="4 7" id="KW-0808">Transferase</keyword>
<comment type="caution">
    <text evidence="7">The sequence shown here is derived from an EMBL/GenBank/DDBJ whole genome shotgun (WGS) entry which is preliminary data.</text>
</comment>
<evidence type="ECO:0000313" key="7">
    <source>
        <dbReference type="EMBL" id="TPN83920.1"/>
    </source>
</evidence>
<keyword evidence="8" id="KW-1185">Reference proteome</keyword>
<organism evidence="7 8">
    <name type="scientific">Aquimarina algicola</name>
    <dbReference type="NCBI Taxonomy" id="2589995"/>
    <lineage>
        <taxon>Bacteria</taxon>
        <taxon>Pseudomonadati</taxon>
        <taxon>Bacteroidota</taxon>
        <taxon>Flavobacteriia</taxon>
        <taxon>Flavobacteriales</taxon>
        <taxon>Flavobacteriaceae</taxon>
        <taxon>Aquimarina</taxon>
    </lineage>
</organism>
<comment type="similarity">
    <text evidence="2">Belongs to the class-I pyridoxal-phosphate-dependent aminotransferase family.</text>
</comment>
<dbReference type="Gene3D" id="3.40.640.10">
    <property type="entry name" value="Type I PLP-dependent aspartate aminotransferase-like (Major domain)"/>
    <property type="match status" value="1"/>
</dbReference>
<sequence>MQNIQSKLPEISTTIFTIMSKMASAHNAINLSQGFPDFETSPKLIELVHQGMQKGYNQYAPMQGLSSLRECIAEKTTELYQKKYDPETEITITSGATQAIFTIISAFIKEGDEVIIFKPAYDSYEPSIQLHKGIVVPIQLKAPNYRIDWKIVKEKINPKTKMIIINTPHNPSGTIVSEKDMLQLAKLLKGTDIILLSDEVYEHIIFDQKKHQSAAKFSGLADRAFITSSFGKTFHTTGWKMGYCLAPKALMTEFRKVHQFNVFCSNHPIQYALAEYLKSPENYLSLPNFYQKKRDLFLSLIKDSRFTCTPASGTYFQLLNYSKITHEDDVAFAERLTKEHKIASIPVSVFNLNHQDDNVLRFCFAKNEDTLKSAAEILCRI</sequence>
<dbReference type="PANTHER" id="PTHR43807:SF20">
    <property type="entry name" value="FI04487P"/>
    <property type="match status" value="1"/>
</dbReference>
<accession>A0A504JBH5</accession>
<proteinExistence type="inferred from homology"/>
<feature type="domain" description="Aminotransferase class I/classII large" evidence="6">
    <location>
        <begin position="28"/>
        <end position="377"/>
    </location>
</feature>
<evidence type="ECO:0000259" key="6">
    <source>
        <dbReference type="Pfam" id="PF00155"/>
    </source>
</evidence>
<dbReference type="OrthoDB" id="9802328at2"/>
<dbReference type="SUPFAM" id="SSF53383">
    <property type="entry name" value="PLP-dependent transferases"/>
    <property type="match status" value="1"/>
</dbReference>
<dbReference type="GO" id="GO:0005737">
    <property type="term" value="C:cytoplasm"/>
    <property type="evidence" value="ECO:0007669"/>
    <property type="project" value="TreeGrafter"/>
</dbReference>
<dbReference type="NCBIfam" id="NF006569">
    <property type="entry name" value="PRK09082.1"/>
    <property type="match status" value="1"/>
</dbReference>
<evidence type="ECO:0000256" key="2">
    <source>
        <dbReference type="ARBA" id="ARBA00007441"/>
    </source>
</evidence>
<dbReference type="InterPro" id="IPR004839">
    <property type="entry name" value="Aminotransferase_I/II_large"/>
</dbReference>
<gene>
    <name evidence="7" type="ORF">FHK87_18320</name>
</gene>